<comment type="caution">
    <text evidence="1">The sequence shown here is derived from an EMBL/GenBank/DDBJ whole genome shotgun (WGS) entry which is preliminary data.</text>
</comment>
<protein>
    <submittedName>
        <fullName evidence="1">8085_t:CDS:1</fullName>
    </submittedName>
</protein>
<feature type="non-terminal residue" evidence="1">
    <location>
        <position position="1"/>
    </location>
</feature>
<sequence length="70" mass="8347">RRFEIDTANPKKILNSLLERHHSKIVLDKVLVKSKEKFMNATLKTEEEEIKEEKRVIQTGHGRNHKKRIE</sequence>
<evidence type="ECO:0000313" key="1">
    <source>
        <dbReference type="EMBL" id="CAG8561497.1"/>
    </source>
</evidence>
<dbReference type="EMBL" id="CAJVPM010009141">
    <property type="protein sequence ID" value="CAG8561497.1"/>
    <property type="molecule type" value="Genomic_DNA"/>
</dbReference>
<dbReference type="Proteomes" id="UP000789860">
    <property type="component" value="Unassembled WGS sequence"/>
</dbReference>
<keyword evidence="2" id="KW-1185">Reference proteome</keyword>
<name>A0ACA9LZL9_9GLOM</name>
<gene>
    <name evidence="1" type="ORF">SCALOS_LOCUS5525</name>
</gene>
<evidence type="ECO:0000313" key="2">
    <source>
        <dbReference type="Proteomes" id="UP000789860"/>
    </source>
</evidence>
<proteinExistence type="predicted"/>
<accession>A0ACA9LZL9</accession>
<reference evidence="1" key="1">
    <citation type="submission" date="2021-06" db="EMBL/GenBank/DDBJ databases">
        <authorList>
            <person name="Kallberg Y."/>
            <person name="Tangrot J."/>
            <person name="Rosling A."/>
        </authorList>
    </citation>
    <scope>NUCLEOTIDE SEQUENCE</scope>
    <source>
        <strain evidence="1">AU212A</strain>
    </source>
</reference>
<organism evidence="1 2">
    <name type="scientific">Scutellospora calospora</name>
    <dbReference type="NCBI Taxonomy" id="85575"/>
    <lineage>
        <taxon>Eukaryota</taxon>
        <taxon>Fungi</taxon>
        <taxon>Fungi incertae sedis</taxon>
        <taxon>Mucoromycota</taxon>
        <taxon>Glomeromycotina</taxon>
        <taxon>Glomeromycetes</taxon>
        <taxon>Diversisporales</taxon>
        <taxon>Gigasporaceae</taxon>
        <taxon>Scutellospora</taxon>
    </lineage>
</organism>